<comment type="subcellular location">
    <subcellularLocation>
        <location evidence="2">Nucleus</location>
    </subcellularLocation>
</comment>
<dbReference type="InterPro" id="IPR005123">
    <property type="entry name" value="Oxoglu/Fe-dep_dioxygenase_dom"/>
</dbReference>
<keyword evidence="5" id="KW-0223">Dioxygenase</keyword>
<dbReference type="SUPFAM" id="SSF51197">
    <property type="entry name" value="Clavaminate synthase-like"/>
    <property type="match status" value="1"/>
</dbReference>
<evidence type="ECO:0000256" key="5">
    <source>
        <dbReference type="ARBA" id="ARBA00022964"/>
    </source>
</evidence>
<comment type="similarity">
    <text evidence="3">Belongs to the alkB family.</text>
</comment>
<dbReference type="InterPro" id="IPR032862">
    <property type="entry name" value="ALKBH6"/>
</dbReference>
<gene>
    <name evidence="11" type="primary">LOC100369792</name>
</gene>
<dbReference type="PANTHER" id="PTHR46030">
    <property type="entry name" value="ALPHA-KETOGLUTARATE-DEPENDENT DIOXYGENASE ALKB HOMOLOG 6"/>
    <property type="match status" value="1"/>
</dbReference>
<dbReference type="RefSeq" id="XP_002740837.1">
    <property type="nucleotide sequence ID" value="XM_002740791.2"/>
</dbReference>
<proteinExistence type="inferred from homology"/>
<name>A0ABM0GZH3_SACKO</name>
<evidence type="ECO:0000256" key="3">
    <source>
        <dbReference type="ARBA" id="ARBA00007879"/>
    </source>
</evidence>
<evidence type="ECO:0000313" key="11">
    <source>
        <dbReference type="RefSeq" id="XP_002740837.1"/>
    </source>
</evidence>
<dbReference type="InterPro" id="IPR037151">
    <property type="entry name" value="AlkB-like_sf"/>
</dbReference>
<dbReference type="GeneID" id="100369792"/>
<protein>
    <submittedName>
        <fullName evidence="11">Alpha-ketoglutarate-dependent dioxygenase alkB homolog 6-like</fullName>
    </submittedName>
</protein>
<evidence type="ECO:0000256" key="7">
    <source>
        <dbReference type="ARBA" id="ARBA00023004"/>
    </source>
</evidence>
<dbReference type="PROSITE" id="PS51471">
    <property type="entry name" value="FE2OG_OXY"/>
    <property type="match status" value="1"/>
</dbReference>
<dbReference type="Proteomes" id="UP000694865">
    <property type="component" value="Unplaced"/>
</dbReference>
<keyword evidence="10" id="KW-1185">Reference proteome</keyword>
<reference evidence="11" key="1">
    <citation type="submission" date="2025-08" db="UniProtKB">
        <authorList>
            <consortium name="RefSeq"/>
        </authorList>
    </citation>
    <scope>IDENTIFICATION</scope>
    <source>
        <tissue evidence="11">Testes</tissue>
    </source>
</reference>
<evidence type="ECO:0000256" key="2">
    <source>
        <dbReference type="ARBA" id="ARBA00004123"/>
    </source>
</evidence>
<dbReference type="InterPro" id="IPR027450">
    <property type="entry name" value="AlkB-like"/>
</dbReference>
<evidence type="ECO:0000256" key="4">
    <source>
        <dbReference type="ARBA" id="ARBA00022723"/>
    </source>
</evidence>
<dbReference type="Pfam" id="PF13532">
    <property type="entry name" value="2OG-FeII_Oxy_2"/>
    <property type="match status" value="1"/>
</dbReference>
<keyword evidence="8" id="KW-0539">Nucleus</keyword>
<sequence length="243" mass="27453">MASIQDLGATCLDRFVVSEAPPSVYYIPEFITKQEEQFLINQVYAVPKPKWTQLSHRRLQNWGGIPHPKGMVLEKLPQWLDTYSHKIASLGALNEKIPNHVLVNEYTSGQGIMPHEDGPLFYPVISTISLGGHTLLDFYHHPTTQCDENSVDEAAKVATPEDRLFGSLLLEPRSLLISKDEMYTKYLHGIADRTHDTLTGKVLNVDACPQRAIGDVLERKLRISLTIRHVPKVLKIKLNLGRR</sequence>
<evidence type="ECO:0000313" key="10">
    <source>
        <dbReference type="Proteomes" id="UP000694865"/>
    </source>
</evidence>
<keyword evidence="7" id="KW-0408">Iron</keyword>
<accession>A0ABM0GZH3</accession>
<keyword evidence="4" id="KW-0479">Metal-binding</keyword>
<dbReference type="Gene3D" id="2.60.120.590">
    <property type="entry name" value="Alpha-ketoglutarate-dependent dioxygenase AlkB-like"/>
    <property type="match status" value="1"/>
</dbReference>
<keyword evidence="6" id="KW-0560">Oxidoreductase</keyword>
<evidence type="ECO:0000256" key="1">
    <source>
        <dbReference type="ARBA" id="ARBA00001954"/>
    </source>
</evidence>
<evidence type="ECO:0000259" key="9">
    <source>
        <dbReference type="PROSITE" id="PS51471"/>
    </source>
</evidence>
<evidence type="ECO:0000256" key="8">
    <source>
        <dbReference type="ARBA" id="ARBA00023242"/>
    </source>
</evidence>
<comment type="cofactor">
    <cofactor evidence="1">
        <name>Fe(2+)</name>
        <dbReference type="ChEBI" id="CHEBI:29033"/>
    </cofactor>
</comment>
<dbReference type="PANTHER" id="PTHR46030:SF1">
    <property type="entry name" value="ALPHA-KETOGLUTARATE-DEPENDENT DIOXYGENASE ALKB HOMOLOG 6"/>
    <property type="match status" value="1"/>
</dbReference>
<organism evidence="10 11">
    <name type="scientific">Saccoglossus kowalevskii</name>
    <name type="common">Acorn worm</name>
    <dbReference type="NCBI Taxonomy" id="10224"/>
    <lineage>
        <taxon>Eukaryota</taxon>
        <taxon>Metazoa</taxon>
        <taxon>Hemichordata</taxon>
        <taxon>Enteropneusta</taxon>
        <taxon>Harrimaniidae</taxon>
        <taxon>Saccoglossus</taxon>
    </lineage>
</organism>
<feature type="domain" description="Fe2OG dioxygenase" evidence="9">
    <location>
        <begin position="97"/>
        <end position="231"/>
    </location>
</feature>
<evidence type="ECO:0000256" key="6">
    <source>
        <dbReference type="ARBA" id="ARBA00023002"/>
    </source>
</evidence>